<reference evidence="6" key="1">
    <citation type="submission" date="2015-11" db="EMBL/GenBank/DDBJ databases">
        <authorList>
            <person name="Varghese N."/>
        </authorList>
    </citation>
    <scope>NUCLEOTIDE SEQUENCE [LARGE SCALE GENOMIC DNA]</scope>
    <source>
        <strain evidence="6">JGI-23</strain>
    </source>
</reference>
<evidence type="ECO:0000256" key="2">
    <source>
        <dbReference type="SAM" id="Phobius"/>
    </source>
</evidence>
<keyword evidence="2" id="KW-1133">Transmembrane helix</keyword>
<evidence type="ECO:0000259" key="4">
    <source>
        <dbReference type="Pfam" id="PF10531"/>
    </source>
</evidence>
<dbReference type="PANTHER" id="PTHR33619:SF3">
    <property type="entry name" value="POLYSACCHARIDE EXPORT PROTEIN GFCE-RELATED"/>
    <property type="match status" value="1"/>
</dbReference>
<sequence>MRKFIFVIFLLNINFLFSQIPELKPEATSKLGIKFDDLTKQFQTLQYPVLDPNIFSLEKPIDPETYIVGPGDILSVNIWTSPPLSFTIQVTLEGTVIIPTVGEVPVAGRTLSEAKKSIIQKVKSKYIASEITTTLIAPRSFNVTVTGYVLNEGKYKVRSIDRVSNAVILAFMPVDSLQMLRRSTAIDSVNLRKITLKRSGDQINVDLRKYFATGDDKYNPYLLEGDWIIVQRRDPNSFIAIYGAVNKPGVYEFVEGDKLSDIVKIAGGTIESADLENVQILRLDEEGKLREKINVNLKKILNEEAPDVNLEVGDRIFIPEKRTLKQNYKVTILGEVSNPGTYPISRNGTRLSEILNDAKPTRYSDLKNAIVIKEAVNSPVAEKVDSLFPLLFLKNFGFPGSDSIYFVYEVNAIKDLKFRSIDLSKVVSGEEDYELQDGDLIYIPPKYDLVYVFGQVNNPGFVPYEEGKSYRDYILKAGGFSQLARKGDVKIIKRKTYIWYDADKTKIEPGDFIFVPKKIVREPIYYWNLAKDIILTVGAIASTVATVILIYNQIKTK</sequence>
<dbReference type="GO" id="GO:0015159">
    <property type="term" value="F:polysaccharide transmembrane transporter activity"/>
    <property type="evidence" value="ECO:0007669"/>
    <property type="project" value="InterPro"/>
</dbReference>
<proteinExistence type="predicted"/>
<name>A0A0P1MUY0_9BACT</name>
<organism evidence="5 6">
    <name type="scientific">Candidatus Chryseopegocella kryptomonas</name>
    <dbReference type="NCBI Taxonomy" id="1633643"/>
    <lineage>
        <taxon>Bacteria</taxon>
        <taxon>Pseudomonadati</taxon>
        <taxon>Candidatus Kryptoniota</taxon>
        <taxon>Candidatus Chryseopegocella</taxon>
    </lineage>
</organism>
<dbReference type="Pfam" id="PF02563">
    <property type="entry name" value="Poly_export"/>
    <property type="match status" value="1"/>
</dbReference>
<dbReference type="OrthoDB" id="9808948at2"/>
<dbReference type="Pfam" id="PF10531">
    <property type="entry name" value="SLBB"/>
    <property type="match status" value="3"/>
</dbReference>
<dbReference type="Proteomes" id="UP000199197">
    <property type="component" value="Unassembled WGS sequence"/>
</dbReference>
<feature type="domain" description="Soluble ligand binding" evidence="4">
    <location>
        <begin position="450"/>
        <end position="494"/>
    </location>
</feature>
<feature type="domain" description="Soluble ligand binding" evidence="4">
    <location>
        <begin position="239"/>
        <end position="288"/>
    </location>
</feature>
<dbReference type="Gene3D" id="3.10.560.10">
    <property type="entry name" value="Outer membrane lipoprotein wza domain like"/>
    <property type="match status" value="4"/>
</dbReference>
<evidence type="ECO:0000256" key="1">
    <source>
        <dbReference type="ARBA" id="ARBA00022729"/>
    </source>
</evidence>
<keyword evidence="6" id="KW-1185">Reference proteome</keyword>
<dbReference type="EMBL" id="CZVW01000006">
    <property type="protein sequence ID" value="CUS99711.1"/>
    <property type="molecule type" value="Genomic_DNA"/>
</dbReference>
<feature type="domain" description="Polysaccharide export protein N-terminal" evidence="3">
    <location>
        <begin position="63"/>
        <end position="128"/>
    </location>
</feature>
<evidence type="ECO:0000313" key="6">
    <source>
        <dbReference type="Proteomes" id="UP000199197"/>
    </source>
</evidence>
<dbReference type="Gene3D" id="3.30.1950.10">
    <property type="entry name" value="wza like domain"/>
    <property type="match status" value="1"/>
</dbReference>
<dbReference type="AlphaFoldDB" id="A0A0P1MUY0"/>
<dbReference type="InterPro" id="IPR019554">
    <property type="entry name" value="Soluble_ligand-bd"/>
</dbReference>
<accession>A0A0P1MUY0</accession>
<protein>
    <submittedName>
        <fullName evidence="5">Protein involved in polysaccharide export, contains SLBB domain of the beta-grasp fold</fullName>
    </submittedName>
</protein>
<keyword evidence="2" id="KW-0812">Transmembrane</keyword>
<feature type="domain" description="Soluble ligand binding" evidence="4">
    <location>
        <begin position="329"/>
        <end position="356"/>
    </location>
</feature>
<gene>
    <name evidence="5" type="ORF">JGI23_00718</name>
</gene>
<dbReference type="RefSeq" id="WP_092348634.1">
    <property type="nucleotide sequence ID" value="NZ_CZVW01000006.1"/>
</dbReference>
<keyword evidence="1" id="KW-0732">Signal</keyword>
<dbReference type="InterPro" id="IPR003715">
    <property type="entry name" value="Poly_export_N"/>
</dbReference>
<evidence type="ECO:0000313" key="5">
    <source>
        <dbReference type="EMBL" id="CUS99711.1"/>
    </source>
</evidence>
<evidence type="ECO:0000259" key="3">
    <source>
        <dbReference type="Pfam" id="PF02563"/>
    </source>
</evidence>
<feature type="transmembrane region" description="Helical" evidence="2">
    <location>
        <begin position="533"/>
        <end position="551"/>
    </location>
</feature>
<dbReference type="PANTHER" id="PTHR33619">
    <property type="entry name" value="POLYSACCHARIDE EXPORT PROTEIN GFCE-RELATED"/>
    <property type="match status" value="1"/>
</dbReference>
<dbReference type="InterPro" id="IPR049712">
    <property type="entry name" value="Poly_export"/>
</dbReference>
<keyword evidence="2" id="KW-0472">Membrane</keyword>